<keyword evidence="7" id="KW-1185">Reference proteome</keyword>
<dbReference type="SUPFAM" id="SSF53448">
    <property type="entry name" value="Nucleotide-diphospho-sugar transferases"/>
    <property type="match status" value="1"/>
</dbReference>
<dbReference type="InterPro" id="IPR019734">
    <property type="entry name" value="TPR_rpt"/>
</dbReference>
<dbReference type="InterPro" id="IPR001173">
    <property type="entry name" value="Glyco_trans_2-like"/>
</dbReference>
<evidence type="ECO:0000256" key="1">
    <source>
        <dbReference type="ARBA" id="ARBA00022737"/>
    </source>
</evidence>
<dbReference type="Pfam" id="PF00535">
    <property type="entry name" value="Glycos_transf_2"/>
    <property type="match status" value="1"/>
</dbReference>
<dbReference type="Pfam" id="PF07719">
    <property type="entry name" value="TPR_2"/>
    <property type="match status" value="1"/>
</dbReference>
<keyword evidence="4" id="KW-0175">Coiled coil</keyword>
<dbReference type="GO" id="GO:0016740">
    <property type="term" value="F:transferase activity"/>
    <property type="evidence" value="ECO:0007669"/>
    <property type="project" value="UniProtKB-KW"/>
</dbReference>
<dbReference type="RefSeq" id="WP_106838501.1">
    <property type="nucleotide sequence ID" value="NZ_JARMEZ010000020.1"/>
</dbReference>
<dbReference type="Proteomes" id="UP000240419">
    <property type="component" value="Unassembled WGS sequence"/>
</dbReference>
<evidence type="ECO:0000256" key="3">
    <source>
        <dbReference type="PROSITE-ProRule" id="PRU00339"/>
    </source>
</evidence>
<dbReference type="SUPFAM" id="SSF48452">
    <property type="entry name" value="TPR-like"/>
    <property type="match status" value="1"/>
</dbReference>
<dbReference type="OrthoDB" id="9815923at2"/>
<dbReference type="InterPro" id="IPR013105">
    <property type="entry name" value="TPR_2"/>
</dbReference>
<dbReference type="InterPro" id="IPR011990">
    <property type="entry name" value="TPR-like_helical_dom_sf"/>
</dbReference>
<sequence>MSEAPKISLCMIVKNEEECLHRCLESVKDLVDEMMIVDTGSTDKTVEICKSFGAVVHSYEWQDNFAEARNFGLEKATGDWILWMDADEEMNKEDSKKLKELLRDQEDSLFYIHLINYIGDEINEDDAFHIAHSRLFRNGIGFRFHFPIHETLNVEEALPHLTKDLHIQILPVRIYHYGYMNEFTGRKNKFERNIQLLMKELDKEDHSPWIEYHLASEFSRIQEHEKTFKFVNLSIIGFLEEHRMPPSLLYKLKYSTLISIGSAEGAWPGIEKAIEIYPDYVDLHLYKGIIQYLKKDYKRALMTFDHCLELGESNIRHLTLKGSGSFHAWYYKGLCYEGMGQVDEAVAAYQTSLAMAGNYALAKEALEKLGPMSEVSHTQNNK</sequence>
<proteinExistence type="predicted"/>
<dbReference type="PANTHER" id="PTHR43630">
    <property type="entry name" value="POLY-BETA-1,6-N-ACETYL-D-GLUCOSAMINE SYNTHASE"/>
    <property type="match status" value="1"/>
</dbReference>
<reference evidence="6 7" key="1">
    <citation type="submission" date="2018-03" db="EMBL/GenBank/DDBJ databases">
        <title>Brevisbacillus phylogenomics.</title>
        <authorList>
            <person name="Dunlap C."/>
        </authorList>
    </citation>
    <scope>NUCLEOTIDE SEQUENCE [LARGE SCALE GENOMIC DNA]</scope>
    <source>
        <strain evidence="6 7">NRRL NRS-1210</strain>
    </source>
</reference>
<keyword evidence="6" id="KW-0808">Transferase</keyword>
<dbReference type="Gene3D" id="1.25.40.10">
    <property type="entry name" value="Tetratricopeptide repeat domain"/>
    <property type="match status" value="1"/>
</dbReference>
<evidence type="ECO:0000256" key="4">
    <source>
        <dbReference type="SAM" id="Coils"/>
    </source>
</evidence>
<evidence type="ECO:0000259" key="5">
    <source>
        <dbReference type="Pfam" id="PF00535"/>
    </source>
</evidence>
<feature type="domain" description="Glycosyltransferase 2-like" evidence="5">
    <location>
        <begin position="8"/>
        <end position="121"/>
    </location>
</feature>
<dbReference type="Gene3D" id="3.90.550.10">
    <property type="entry name" value="Spore Coat Polysaccharide Biosynthesis Protein SpsA, Chain A"/>
    <property type="match status" value="1"/>
</dbReference>
<keyword evidence="1" id="KW-0677">Repeat</keyword>
<dbReference type="EMBL" id="PXZM01000012">
    <property type="protein sequence ID" value="PSJ97241.1"/>
    <property type="molecule type" value="Genomic_DNA"/>
</dbReference>
<organism evidence="6 7">
    <name type="scientific">Brevibacillus fortis</name>
    <dbReference type="NCBI Taxonomy" id="2126352"/>
    <lineage>
        <taxon>Bacteria</taxon>
        <taxon>Bacillati</taxon>
        <taxon>Bacillota</taxon>
        <taxon>Bacilli</taxon>
        <taxon>Bacillales</taxon>
        <taxon>Paenibacillaceae</taxon>
        <taxon>Brevibacillus</taxon>
    </lineage>
</organism>
<name>A0A2P7VDE8_9BACL</name>
<feature type="repeat" description="TPR" evidence="3">
    <location>
        <begin position="326"/>
        <end position="359"/>
    </location>
</feature>
<keyword evidence="2 3" id="KW-0802">TPR repeat</keyword>
<protein>
    <submittedName>
        <fullName evidence="6">Glycosyl transferase</fullName>
    </submittedName>
</protein>
<evidence type="ECO:0000256" key="2">
    <source>
        <dbReference type="ARBA" id="ARBA00022803"/>
    </source>
</evidence>
<evidence type="ECO:0000313" key="6">
    <source>
        <dbReference type="EMBL" id="PSJ97241.1"/>
    </source>
</evidence>
<accession>A0A2P7VDE8</accession>
<feature type="coiled-coil region" evidence="4">
    <location>
        <begin position="180"/>
        <end position="207"/>
    </location>
</feature>
<dbReference type="PROSITE" id="PS50005">
    <property type="entry name" value="TPR"/>
    <property type="match status" value="1"/>
</dbReference>
<dbReference type="CDD" id="cd02511">
    <property type="entry name" value="Beta4Glucosyltransferase"/>
    <property type="match status" value="1"/>
</dbReference>
<dbReference type="SMART" id="SM00028">
    <property type="entry name" value="TPR"/>
    <property type="match status" value="2"/>
</dbReference>
<evidence type="ECO:0000313" key="7">
    <source>
        <dbReference type="Proteomes" id="UP000240419"/>
    </source>
</evidence>
<dbReference type="InterPro" id="IPR029044">
    <property type="entry name" value="Nucleotide-diphossugar_trans"/>
</dbReference>
<gene>
    <name evidence="6" type="ORF">C7R93_08955</name>
</gene>
<dbReference type="PANTHER" id="PTHR43630:SF2">
    <property type="entry name" value="GLYCOSYLTRANSFERASE"/>
    <property type="match status" value="1"/>
</dbReference>
<comment type="caution">
    <text evidence="6">The sequence shown here is derived from an EMBL/GenBank/DDBJ whole genome shotgun (WGS) entry which is preliminary data.</text>
</comment>
<dbReference type="AlphaFoldDB" id="A0A2P7VDE8"/>